<dbReference type="Proteomes" id="UP000321577">
    <property type="component" value="Unassembled WGS sequence"/>
</dbReference>
<dbReference type="GO" id="GO:0071770">
    <property type="term" value="P:DIM/DIP cell wall layer assembly"/>
    <property type="evidence" value="ECO:0007669"/>
    <property type="project" value="TreeGrafter"/>
</dbReference>
<dbReference type="AlphaFoldDB" id="A0A512M3Z1"/>
<evidence type="ECO:0000313" key="4">
    <source>
        <dbReference type="Proteomes" id="UP000321577"/>
    </source>
</evidence>
<dbReference type="InterPro" id="IPR007072">
    <property type="entry name" value="RNMT_CmcI"/>
</dbReference>
<dbReference type="GO" id="GO:0008168">
    <property type="term" value="F:methyltransferase activity"/>
    <property type="evidence" value="ECO:0007669"/>
    <property type="project" value="UniProtKB-KW"/>
</dbReference>
<evidence type="ECO:0000256" key="1">
    <source>
        <dbReference type="ARBA" id="ARBA00022603"/>
    </source>
</evidence>
<reference evidence="3 4" key="1">
    <citation type="submission" date="2019-07" db="EMBL/GenBank/DDBJ databases">
        <title>Whole genome shotgun sequence of Brevifollis gellanilyticus NBRC 108608.</title>
        <authorList>
            <person name="Hosoyama A."/>
            <person name="Uohara A."/>
            <person name="Ohji S."/>
            <person name="Ichikawa N."/>
        </authorList>
    </citation>
    <scope>NUCLEOTIDE SEQUENCE [LARGE SCALE GENOMIC DNA]</scope>
    <source>
        <strain evidence="3 4">NBRC 108608</strain>
    </source>
</reference>
<dbReference type="InterPro" id="IPR029063">
    <property type="entry name" value="SAM-dependent_MTases_sf"/>
</dbReference>
<keyword evidence="1" id="KW-0489">Methyltransferase</keyword>
<evidence type="ECO:0000256" key="2">
    <source>
        <dbReference type="ARBA" id="ARBA00022679"/>
    </source>
</evidence>
<evidence type="ECO:0000313" key="3">
    <source>
        <dbReference type="EMBL" id="GEP41465.1"/>
    </source>
</evidence>
<dbReference type="RefSeq" id="WP_146848922.1">
    <property type="nucleotide sequence ID" value="NZ_BKAG01000003.1"/>
</dbReference>
<proteinExistence type="predicted"/>
<keyword evidence="4" id="KW-1185">Reference proteome</keyword>
<dbReference type="Gene3D" id="3.40.50.150">
    <property type="entry name" value="Vaccinia Virus protein VP39"/>
    <property type="match status" value="1"/>
</dbReference>
<protein>
    <submittedName>
        <fullName evidence="3">Hydroxylase</fullName>
    </submittedName>
</protein>
<dbReference type="SUPFAM" id="SSF53335">
    <property type="entry name" value="S-adenosyl-L-methionine-dependent methyltransferases"/>
    <property type="match status" value="1"/>
</dbReference>
<dbReference type="Pfam" id="PF04989">
    <property type="entry name" value="RMNT_CmcI"/>
    <property type="match status" value="1"/>
</dbReference>
<dbReference type="EMBL" id="BKAG01000003">
    <property type="protein sequence ID" value="GEP41465.1"/>
    <property type="molecule type" value="Genomic_DNA"/>
</dbReference>
<dbReference type="GO" id="GO:0005886">
    <property type="term" value="C:plasma membrane"/>
    <property type="evidence" value="ECO:0007669"/>
    <property type="project" value="TreeGrafter"/>
</dbReference>
<keyword evidence="2" id="KW-0808">Transferase</keyword>
<dbReference type="OrthoDB" id="189417at2"/>
<accession>A0A512M3Z1</accession>
<dbReference type="GO" id="GO:0008610">
    <property type="term" value="P:lipid biosynthetic process"/>
    <property type="evidence" value="ECO:0007669"/>
    <property type="project" value="InterPro"/>
</dbReference>
<organism evidence="3 4">
    <name type="scientific">Brevifollis gellanilyticus</name>
    <dbReference type="NCBI Taxonomy" id="748831"/>
    <lineage>
        <taxon>Bacteria</taxon>
        <taxon>Pseudomonadati</taxon>
        <taxon>Verrucomicrobiota</taxon>
        <taxon>Verrucomicrobiia</taxon>
        <taxon>Verrucomicrobiales</taxon>
        <taxon>Verrucomicrobiaceae</taxon>
    </lineage>
</organism>
<sequence length="259" mass="29290">MTPLTNLTIDVENGTVTWTHEGKTESLPINHPRSFEMASHAWLRCGWDVKHVYSFAWMGRPIIQLPEDIVRMQELIYTLKPDVVLECGVAHGGSLVLYASVMKAMGHGRVIGVDVEIRPHNRKAIEEHEMFPLITLVEGSSIAQETIDHVHSLIKPGEKVLLILDSNHYKEHVLSEMRAYQDLVPVGSYIVACDGIMEEVSNGPRTREDWSWNHPKAAAKQFAEENPNFVIEYPSFPFNEGTVAKPVTYFAEGYLRRVS</sequence>
<dbReference type="PANTHER" id="PTHR40048:SF1">
    <property type="entry name" value="RHAMNOSYL O-METHYLTRANSFERASE"/>
    <property type="match status" value="1"/>
</dbReference>
<gene>
    <name evidence="3" type="ORF">BGE01nite_07560</name>
</gene>
<name>A0A512M3Z1_9BACT</name>
<dbReference type="GO" id="GO:0032259">
    <property type="term" value="P:methylation"/>
    <property type="evidence" value="ECO:0007669"/>
    <property type="project" value="UniProtKB-KW"/>
</dbReference>
<dbReference type="PANTHER" id="PTHR40048">
    <property type="entry name" value="RHAMNOSYL O-METHYLTRANSFERASE"/>
    <property type="match status" value="1"/>
</dbReference>
<comment type="caution">
    <text evidence="3">The sequence shown here is derived from an EMBL/GenBank/DDBJ whole genome shotgun (WGS) entry which is preliminary data.</text>
</comment>